<keyword evidence="1" id="KW-0472">Membrane</keyword>
<evidence type="ECO:0000256" key="1">
    <source>
        <dbReference type="SAM" id="Phobius"/>
    </source>
</evidence>
<dbReference type="Proteomes" id="UP000001694">
    <property type="component" value="Chromosome"/>
</dbReference>
<feature type="transmembrane region" description="Helical" evidence="1">
    <location>
        <begin position="6"/>
        <end position="24"/>
    </location>
</feature>
<dbReference type="HOGENOM" id="CLU_1357958_0_0_2"/>
<sequence>MGIRTVTILIFVIIFLMVSILFHLPVSVRFSVGKAPPGTCKFVFNNTMLNYTMYVEYWNGSLIYRGRGWYLVATGARDFAMGGLELEYSNGTRRSVEIAGVEKDGAFLMTGYHQPLIYTLDVACDIYLQYLRGQLPTPYEVKREGGKVVVVTRYSSSGYARYEWSGNVLTRFIYDVKYPNGVRIVEELTLHEQKPYDEKLYEAVLQKLGR</sequence>
<gene>
    <name evidence="2" type="ordered locus">Tneu_0380</name>
</gene>
<accession>B1YBU5</accession>
<protein>
    <submittedName>
        <fullName evidence="2">Uncharacterized protein</fullName>
    </submittedName>
</protein>
<dbReference type="RefSeq" id="WP_012349749.1">
    <property type="nucleotide sequence ID" value="NC_010525.1"/>
</dbReference>
<name>B1YBU5_PYRNV</name>
<keyword evidence="1" id="KW-1133">Transmembrane helix</keyword>
<keyword evidence="3" id="KW-1185">Reference proteome</keyword>
<evidence type="ECO:0000313" key="3">
    <source>
        <dbReference type="Proteomes" id="UP000001694"/>
    </source>
</evidence>
<evidence type="ECO:0000313" key="2">
    <source>
        <dbReference type="EMBL" id="ACB39329.1"/>
    </source>
</evidence>
<organism evidence="2 3">
    <name type="scientific">Pyrobaculum neutrophilum (strain DSM 2338 / JCM 9278 / NBRC 100436 / V24Sta)</name>
    <name type="common">Thermoproteus neutrophilus</name>
    <dbReference type="NCBI Taxonomy" id="444157"/>
    <lineage>
        <taxon>Archaea</taxon>
        <taxon>Thermoproteota</taxon>
        <taxon>Thermoprotei</taxon>
        <taxon>Thermoproteales</taxon>
        <taxon>Thermoproteaceae</taxon>
        <taxon>Pyrobaculum</taxon>
    </lineage>
</organism>
<dbReference type="KEGG" id="tne:Tneu_0380"/>
<dbReference type="STRING" id="444157.Tneu_0380"/>
<proteinExistence type="predicted"/>
<dbReference type="GeneID" id="6165350"/>
<dbReference type="OrthoDB" id="374135at2157"/>
<dbReference type="AlphaFoldDB" id="B1YBU5"/>
<reference evidence="2" key="1">
    <citation type="submission" date="2008-03" db="EMBL/GenBank/DDBJ databases">
        <title>Complete sequence of Thermoproteus neutrophilus V24Sta.</title>
        <authorList>
            <consortium name="US DOE Joint Genome Institute"/>
            <person name="Copeland A."/>
            <person name="Lucas S."/>
            <person name="Lapidus A."/>
            <person name="Glavina del Rio T."/>
            <person name="Dalin E."/>
            <person name="Tice H."/>
            <person name="Bruce D."/>
            <person name="Goodwin L."/>
            <person name="Pitluck S."/>
            <person name="Sims D."/>
            <person name="Brettin T."/>
            <person name="Detter J.C."/>
            <person name="Han C."/>
            <person name="Kuske C.R."/>
            <person name="Schmutz J."/>
            <person name="Larimer F."/>
            <person name="Land M."/>
            <person name="Hauser L."/>
            <person name="Kyrpides N."/>
            <person name="Mikhailova N."/>
            <person name="Biddle J.F."/>
            <person name="Zhang Z."/>
            <person name="Fitz-Gibbon S.T."/>
            <person name="Lowe T.M."/>
            <person name="Saltikov C."/>
            <person name="House C.H."/>
            <person name="Richardson P."/>
        </authorList>
    </citation>
    <scope>NUCLEOTIDE SEQUENCE [LARGE SCALE GENOMIC DNA]</scope>
    <source>
        <strain evidence="2">V24Sta</strain>
    </source>
</reference>
<dbReference type="eggNOG" id="arCOG09837">
    <property type="taxonomic scope" value="Archaea"/>
</dbReference>
<dbReference type="EMBL" id="CP001014">
    <property type="protein sequence ID" value="ACB39329.1"/>
    <property type="molecule type" value="Genomic_DNA"/>
</dbReference>
<keyword evidence="1" id="KW-0812">Transmembrane</keyword>